<name>A0A8J6B8E2_9EUKA</name>
<comment type="caution">
    <text evidence="4">The sequence shown here is derived from an EMBL/GenBank/DDBJ whole genome shotgun (WGS) entry which is preliminary data.</text>
</comment>
<feature type="signal peptide" evidence="3">
    <location>
        <begin position="1"/>
        <end position="19"/>
    </location>
</feature>
<evidence type="ECO:0000256" key="3">
    <source>
        <dbReference type="SAM" id="SignalP"/>
    </source>
</evidence>
<proteinExistence type="predicted"/>
<dbReference type="OrthoDB" id="377549at2759"/>
<sequence>MKALLTFLAILVLAQAIHAYEMDIEAANTLLSSGESLVEEMEEQSVMSPCYKRVFRTLTKGKGCKHMKDHDQQRLAFELANCHLERSGLDTFPCKRSENIARCTQRMSALPIAFDTYTSFFLHLDDLCFFLSQKDFQDEAEKTINRLYDASNDTVFTLAQLHADHSRLSISVRDQAASVATLASSVTSVGDSIEELDAKQTDAFSRSQDRLNDLSDMSARIADFVGGLTESHRVLRSINSQTLTSVNLTSSRVDALANAQAALVDSLVPLEASLKVLTQLSTEAAEDHAEQAKQHKVLEHGIEAAEEALTTSIHAVSSAIADAQAVLAGLTEAQQTLLDGQTQALDGLSALAARQHEEFSRAFISLTQLNGLAEDTQARLESQREMLDDFQHTVLGRVEHLVLLTRRVLGEVGHVRTLLSYVIAATAIYLVTATRRLKDCRIVLLMGLLAVLVVDRFAMTRVTPPAQSTGLGVNPADAIRWVGFTALVVFGVHKMISYNDPAALLNLQIMSIYKKQVDMVTAIQQSLGLPPRVPTPLPMRMPRARLIPRANSSNQAPAGDPALSPSPMGKVQNMAGPAPKDKRVMRILGAIGQAFEYDGMTDDE</sequence>
<keyword evidence="5" id="KW-1185">Reference proteome</keyword>
<organism evidence="4 5">
    <name type="scientific">Carpediemonas membranifera</name>
    <dbReference type="NCBI Taxonomy" id="201153"/>
    <lineage>
        <taxon>Eukaryota</taxon>
        <taxon>Metamonada</taxon>
        <taxon>Carpediemonas-like organisms</taxon>
        <taxon>Carpediemonas</taxon>
    </lineage>
</organism>
<evidence type="ECO:0000256" key="2">
    <source>
        <dbReference type="SAM" id="MobiDB-lite"/>
    </source>
</evidence>
<dbReference type="AlphaFoldDB" id="A0A8J6B8E2"/>
<feature type="chain" id="PRO_5035288875" evidence="3">
    <location>
        <begin position="20"/>
        <end position="604"/>
    </location>
</feature>
<protein>
    <submittedName>
        <fullName evidence="4">Gamete expressed 1</fullName>
    </submittedName>
</protein>
<dbReference type="EMBL" id="JAHDYR010000012">
    <property type="protein sequence ID" value="KAG9394862.1"/>
    <property type="molecule type" value="Genomic_DNA"/>
</dbReference>
<feature type="region of interest" description="Disordered" evidence="2">
    <location>
        <begin position="549"/>
        <end position="580"/>
    </location>
</feature>
<keyword evidence="1" id="KW-0175">Coiled coil</keyword>
<gene>
    <name evidence="4" type="ORF">J8273_0069</name>
</gene>
<reference evidence="4" key="1">
    <citation type="submission" date="2021-05" db="EMBL/GenBank/DDBJ databases">
        <title>A free-living protist that lacks canonical eukaryotic 1 DNA replication and segregation systems.</title>
        <authorList>
            <person name="Salas-Leiva D.E."/>
            <person name="Tromer E.C."/>
            <person name="Curtis B.A."/>
            <person name="Jerlstrom-Hultqvist J."/>
            <person name="Kolisko M."/>
            <person name="Yi Z."/>
            <person name="Salas-Leiva J.S."/>
            <person name="Gallot-Lavallee L."/>
            <person name="Kops G.J.P.L."/>
            <person name="Archibald J.M."/>
            <person name="Simpson A.G.B."/>
            <person name="Roger A.J."/>
        </authorList>
    </citation>
    <scope>NUCLEOTIDE SEQUENCE</scope>
    <source>
        <strain evidence="4">BICM</strain>
    </source>
</reference>
<dbReference type="PANTHER" id="PTHR33538:SF2">
    <property type="entry name" value="PROTEIN GAMETE EXPRESSED 1"/>
    <property type="match status" value="1"/>
</dbReference>
<evidence type="ECO:0000256" key="1">
    <source>
        <dbReference type="SAM" id="Coils"/>
    </source>
</evidence>
<dbReference type="InterPro" id="IPR040346">
    <property type="entry name" value="GEX1/Brambleberry"/>
</dbReference>
<keyword evidence="3" id="KW-0732">Signal</keyword>
<evidence type="ECO:0000313" key="5">
    <source>
        <dbReference type="Proteomes" id="UP000717585"/>
    </source>
</evidence>
<feature type="coiled-coil region" evidence="1">
    <location>
        <begin position="366"/>
        <end position="393"/>
    </location>
</feature>
<dbReference type="Proteomes" id="UP000717585">
    <property type="component" value="Unassembled WGS sequence"/>
</dbReference>
<accession>A0A8J6B8E2</accession>
<evidence type="ECO:0000313" key="4">
    <source>
        <dbReference type="EMBL" id="KAG9394862.1"/>
    </source>
</evidence>
<dbReference type="PANTHER" id="PTHR33538">
    <property type="entry name" value="PROTEIN GAMETE EXPRESSED 1"/>
    <property type="match status" value="1"/>
</dbReference>